<keyword evidence="3" id="KW-1185">Reference proteome</keyword>
<accession>A0A432ZS32</accession>
<evidence type="ECO:0000313" key="2">
    <source>
        <dbReference type="EMBL" id="RUO80636.1"/>
    </source>
</evidence>
<sequence length="318" mass="36447">MKALDWLTTLHSNGVELGIAELLYYQSKLPAFANKRKKIPRTVQAGTSLSKIRGRGMEFDEVRQYQPGDDIRAIDWRVTARTGQPHTKLYREEKERPVFVLTDFSPSQYFGSQLLFKSVQSAHLAAALAWLAQKRGDRVGGIVANVQSHRELKPMARQRGVLHYLHSLVDLHQQGLADWRQGQSGNHSQVLTEILQRVDRLARPGSQLLLISDFYDLNENTAERLRVLAKHYPIEAFWIIDPFEFELPHAVGLDPLAVTDGKRQRRIIAGDKQQQQRYKNYAAQRQQHVIQQLNQAGIPLHQVNSGLALEQQWREVSR</sequence>
<evidence type="ECO:0000259" key="1">
    <source>
        <dbReference type="Pfam" id="PF01882"/>
    </source>
</evidence>
<dbReference type="EMBL" id="PIQH01000004">
    <property type="protein sequence ID" value="RUO80636.1"/>
    <property type="molecule type" value="Genomic_DNA"/>
</dbReference>
<protein>
    <submittedName>
        <fullName evidence="2">DUF58 domain-containing protein</fullName>
    </submittedName>
</protein>
<name>A0A432ZS32_9GAMM</name>
<dbReference type="PANTHER" id="PTHR33608:SF12">
    <property type="entry name" value="DUF58 DOMAIN-CONTAINING PROTEIN"/>
    <property type="match status" value="1"/>
</dbReference>
<reference evidence="2 3" key="1">
    <citation type="journal article" date="2011" name="Front. Microbiol.">
        <title>Genomic signatures of strain selection and enhancement in Bacillus atrophaeus var. globigii, a historical biowarfare simulant.</title>
        <authorList>
            <person name="Gibbons H.S."/>
            <person name="Broomall S.M."/>
            <person name="McNew L.A."/>
            <person name="Daligault H."/>
            <person name="Chapman C."/>
            <person name="Bruce D."/>
            <person name="Karavis M."/>
            <person name="Krepps M."/>
            <person name="McGregor P.A."/>
            <person name="Hong C."/>
            <person name="Park K.H."/>
            <person name="Akmal A."/>
            <person name="Feldman A."/>
            <person name="Lin J.S."/>
            <person name="Chang W.E."/>
            <person name="Higgs B.W."/>
            <person name="Demirev P."/>
            <person name="Lindquist J."/>
            <person name="Liem A."/>
            <person name="Fochler E."/>
            <person name="Read T.D."/>
            <person name="Tapia R."/>
            <person name="Johnson S."/>
            <person name="Bishop-Lilly K.A."/>
            <person name="Detter C."/>
            <person name="Han C."/>
            <person name="Sozhamannan S."/>
            <person name="Rosenzweig C.N."/>
            <person name="Skowronski E.W."/>
        </authorList>
    </citation>
    <scope>NUCLEOTIDE SEQUENCE [LARGE SCALE GENOMIC DNA]</scope>
    <source>
        <strain evidence="2 3">CC-PW-9</strain>
    </source>
</reference>
<feature type="domain" description="DUF58" evidence="1">
    <location>
        <begin position="61"/>
        <end position="286"/>
    </location>
</feature>
<organism evidence="2 3">
    <name type="scientific">Idiomarina tyrosinivorans</name>
    <dbReference type="NCBI Taxonomy" id="1445662"/>
    <lineage>
        <taxon>Bacteria</taxon>
        <taxon>Pseudomonadati</taxon>
        <taxon>Pseudomonadota</taxon>
        <taxon>Gammaproteobacteria</taxon>
        <taxon>Alteromonadales</taxon>
        <taxon>Idiomarinaceae</taxon>
        <taxon>Idiomarina</taxon>
    </lineage>
</organism>
<dbReference type="InterPro" id="IPR002881">
    <property type="entry name" value="DUF58"/>
</dbReference>
<proteinExistence type="predicted"/>
<dbReference type="AlphaFoldDB" id="A0A432ZS32"/>
<dbReference type="Proteomes" id="UP000287996">
    <property type="component" value="Unassembled WGS sequence"/>
</dbReference>
<dbReference type="OrthoDB" id="9776116at2"/>
<dbReference type="PANTHER" id="PTHR33608">
    <property type="entry name" value="BLL2464 PROTEIN"/>
    <property type="match status" value="1"/>
</dbReference>
<evidence type="ECO:0000313" key="3">
    <source>
        <dbReference type="Proteomes" id="UP000287996"/>
    </source>
</evidence>
<dbReference type="Pfam" id="PF01882">
    <property type="entry name" value="DUF58"/>
    <property type="match status" value="1"/>
</dbReference>
<comment type="caution">
    <text evidence="2">The sequence shown here is derived from an EMBL/GenBank/DDBJ whole genome shotgun (WGS) entry which is preliminary data.</text>
</comment>
<gene>
    <name evidence="2" type="ORF">CWI84_04925</name>
</gene>